<organism evidence="9 10">
    <name type="scientific">Enorma massiliensis</name>
    <dbReference type="NCBI Taxonomy" id="1472761"/>
    <lineage>
        <taxon>Bacteria</taxon>
        <taxon>Bacillati</taxon>
        <taxon>Actinomycetota</taxon>
        <taxon>Coriobacteriia</taxon>
        <taxon>Coriobacteriales</taxon>
        <taxon>Coriobacteriaceae</taxon>
        <taxon>Enorma</taxon>
    </lineage>
</organism>
<evidence type="ECO:0000313" key="10">
    <source>
        <dbReference type="Proteomes" id="UP000196560"/>
    </source>
</evidence>
<dbReference type="Gene3D" id="3.40.50.300">
    <property type="entry name" value="P-loop containing nucleotide triphosphate hydrolases"/>
    <property type="match status" value="1"/>
</dbReference>
<dbReference type="AlphaFoldDB" id="A0A1Y3TZ23"/>
<dbReference type="InterPro" id="IPR051539">
    <property type="entry name" value="T4SS-coupling_protein"/>
</dbReference>
<dbReference type="CDD" id="cd01127">
    <property type="entry name" value="TrwB_TraG_TraD_VirD4"/>
    <property type="match status" value="1"/>
</dbReference>
<dbReference type="Proteomes" id="UP000196560">
    <property type="component" value="Unassembled WGS sequence"/>
</dbReference>
<proteinExistence type="inferred from homology"/>
<comment type="subcellular location">
    <subcellularLocation>
        <location evidence="1">Cell membrane</location>
        <topology evidence="1">Multi-pass membrane protein</topology>
    </subcellularLocation>
</comment>
<evidence type="ECO:0000256" key="4">
    <source>
        <dbReference type="ARBA" id="ARBA00022692"/>
    </source>
</evidence>
<name>A0A1Y3TZ23_9ACTN</name>
<comment type="similarity">
    <text evidence="2">Belongs to the VirD4/TraG family.</text>
</comment>
<sequence>MRGGGMTARISDILLASAFGAAAIVATYPFAAPVISALSEGAAPDWTAVPPITEPSAIPAFWTSGAAIGHAPFVAALFVVTSLVLYGYIVFKQEQVSRSVDEGIYGNARIVRGRAALGRCNDFWNGRGDPRSAGIVLGACRNGYWFDSGVPHSLTVGKTGSGKTQLQVLETLHLSFAAGWNIIATGKPEVLELTGDKARELGYEVVVLDLTGYPGASGYNPLDLVTSHIEHGDEDAAVRCARQVSVDVIPMGGEKNTYFPKAARNTLTSCILAVCTADIPRGQKNLASVAALVSRGTAGDDPRDPAKPLKDYIRNLGPEHPAYAPASDLLSDGGATTAGKNVLSTLKEALSIFNDGSLRAVTSESTVSIRKLMEHKSVIYIEMLDEGDPYSVVFTCFLNQWWQTAQEVCKENAGRMPHETAIIGDEIGNVGARIACLPAIATLGRSMGIHEWLFVQNLKQLNAYNEPGDGGAGRDKLIGSIGLKVALSLSEPEDFKFFSALTGKRTVRSMGTSSQRGAGRTSASTSYSETAVPLVNEWEWQNRVAIRDGLIAIKGGENSNPGREGVFEFPLAYAGDTPAGPFFGLGGPEHNRRKCSEYYQRAKLAAGRAPTAPEPWCPDFRAGEDGVERGDEGAVERDEWEAWDE</sequence>
<keyword evidence="4 8" id="KW-0812">Transmembrane</keyword>
<evidence type="ECO:0000256" key="2">
    <source>
        <dbReference type="ARBA" id="ARBA00008806"/>
    </source>
</evidence>
<protein>
    <recommendedName>
        <fullName evidence="11">TraD/TraG TraM recognition site domain-containing protein</fullName>
    </recommendedName>
</protein>
<gene>
    <name evidence="9" type="ORF">B5G21_09185</name>
</gene>
<evidence type="ECO:0000256" key="1">
    <source>
        <dbReference type="ARBA" id="ARBA00004651"/>
    </source>
</evidence>
<dbReference type="PANTHER" id="PTHR37937:SF1">
    <property type="entry name" value="CONJUGATIVE TRANSFER: DNA TRANSPORT"/>
    <property type="match status" value="1"/>
</dbReference>
<reference evidence="10" key="1">
    <citation type="submission" date="2017-04" db="EMBL/GenBank/DDBJ databases">
        <title>Function of individual gut microbiota members based on whole genome sequencing of pure cultures obtained from chicken caecum.</title>
        <authorList>
            <person name="Medvecky M."/>
            <person name="Cejkova D."/>
            <person name="Polansky O."/>
            <person name="Karasova D."/>
            <person name="Kubasova T."/>
            <person name="Cizek A."/>
            <person name="Rychlik I."/>
        </authorList>
    </citation>
    <scope>NUCLEOTIDE SEQUENCE [LARGE SCALE GENOMIC DNA]</scope>
    <source>
        <strain evidence="10">An70</strain>
    </source>
</reference>
<dbReference type="SUPFAM" id="SSF52540">
    <property type="entry name" value="P-loop containing nucleoside triphosphate hydrolases"/>
    <property type="match status" value="1"/>
</dbReference>
<keyword evidence="6 8" id="KW-0472">Membrane</keyword>
<evidence type="ECO:0008006" key="11">
    <source>
        <dbReference type="Google" id="ProtNLM"/>
    </source>
</evidence>
<dbReference type="InterPro" id="IPR003688">
    <property type="entry name" value="TraG/VirD4"/>
</dbReference>
<evidence type="ECO:0000256" key="8">
    <source>
        <dbReference type="SAM" id="Phobius"/>
    </source>
</evidence>
<comment type="caution">
    <text evidence="9">The sequence shown here is derived from an EMBL/GenBank/DDBJ whole genome shotgun (WGS) entry which is preliminary data.</text>
</comment>
<dbReference type="PANTHER" id="PTHR37937">
    <property type="entry name" value="CONJUGATIVE TRANSFER: DNA TRANSPORT"/>
    <property type="match status" value="1"/>
</dbReference>
<feature type="region of interest" description="Disordered" evidence="7">
    <location>
        <begin position="609"/>
        <end position="645"/>
    </location>
</feature>
<evidence type="ECO:0000313" key="9">
    <source>
        <dbReference type="EMBL" id="OUN41802.1"/>
    </source>
</evidence>
<dbReference type="GO" id="GO:0005886">
    <property type="term" value="C:plasma membrane"/>
    <property type="evidence" value="ECO:0007669"/>
    <property type="project" value="UniProtKB-SubCell"/>
</dbReference>
<feature type="transmembrane region" description="Helical" evidence="8">
    <location>
        <begin position="61"/>
        <end position="89"/>
    </location>
</feature>
<keyword evidence="10" id="KW-1185">Reference proteome</keyword>
<dbReference type="InterPro" id="IPR027417">
    <property type="entry name" value="P-loop_NTPase"/>
</dbReference>
<evidence type="ECO:0000256" key="3">
    <source>
        <dbReference type="ARBA" id="ARBA00022475"/>
    </source>
</evidence>
<feature type="compositionally biased region" description="Basic and acidic residues" evidence="7">
    <location>
        <begin position="621"/>
        <end position="637"/>
    </location>
</feature>
<evidence type="ECO:0000256" key="6">
    <source>
        <dbReference type="ARBA" id="ARBA00023136"/>
    </source>
</evidence>
<accession>A0A1Y3TZ23</accession>
<keyword evidence="3" id="KW-1003">Cell membrane</keyword>
<evidence type="ECO:0000256" key="7">
    <source>
        <dbReference type="SAM" id="MobiDB-lite"/>
    </source>
</evidence>
<dbReference type="Pfam" id="PF02534">
    <property type="entry name" value="T4SS-DNA_transf"/>
    <property type="match status" value="1"/>
</dbReference>
<keyword evidence="5 8" id="KW-1133">Transmembrane helix</keyword>
<evidence type="ECO:0000256" key="5">
    <source>
        <dbReference type="ARBA" id="ARBA00022989"/>
    </source>
</evidence>
<dbReference type="EMBL" id="NFHO01000011">
    <property type="protein sequence ID" value="OUN41802.1"/>
    <property type="molecule type" value="Genomic_DNA"/>
</dbReference>